<dbReference type="NCBIfam" id="TIGR00695">
    <property type="entry name" value="uxuA"/>
    <property type="match status" value="1"/>
</dbReference>
<dbReference type="PANTHER" id="PTHR30387">
    <property type="entry name" value="MANNONATE DEHYDRATASE"/>
    <property type="match status" value="1"/>
</dbReference>
<evidence type="ECO:0000256" key="7">
    <source>
        <dbReference type="ARBA" id="ARBA00023211"/>
    </source>
</evidence>
<evidence type="ECO:0000256" key="8">
    <source>
        <dbReference type="ARBA" id="ARBA00023239"/>
    </source>
</evidence>
<dbReference type="Proteomes" id="UP000316614">
    <property type="component" value="Chromosome"/>
</dbReference>
<protein>
    <recommendedName>
        <fullName evidence="5 9">Mannonate dehydratase</fullName>
        <ecNumber evidence="5 9">4.2.1.8</ecNumber>
    </recommendedName>
    <alternativeName>
        <fullName evidence="9">D-mannonate hydro-lyase</fullName>
    </alternativeName>
</protein>
<evidence type="ECO:0000256" key="3">
    <source>
        <dbReference type="ARBA" id="ARBA00004892"/>
    </source>
</evidence>
<dbReference type="UniPathway" id="UPA00246"/>
<evidence type="ECO:0000256" key="2">
    <source>
        <dbReference type="ARBA" id="ARBA00002713"/>
    </source>
</evidence>
<sequence>MGLIQSWRWYGPNDPVSLLDIKQAGATGVVSALHQIPHGDEWPIQLIQERKEVIQKTGLTWSIVESVPVHEAIKTRNEHAEFYLENYRKTLRNLSKCGVKTVCYNFMPVLDWTRTALEWPLENGAKALYLDWIDLAVFDLKILGRKDGETFYKPEILAQVETRHATMSKEKMEALTEIILMGVPTEGGVTLEALEESIGIYGEIGKQGLQKNLTYFLESIADVCEEEGIQMTIHPDDPPFPILGLPRIASSREDLEYIIRAVDRPFNGICFCTGSLGAGVHNDLPAILDAIGDRVYFAHLRNVKKDALGNFHESDHLDGDVDMCAVMERLVKLNAQRNIPIPFRPDHGHQMLDDLQKETNPGYSAIGRLKGLAELRGLERGIEASFSD</sequence>
<evidence type="ECO:0000313" key="10">
    <source>
        <dbReference type="EMBL" id="QDH79177.1"/>
    </source>
</evidence>
<dbReference type="HAMAP" id="MF_00106">
    <property type="entry name" value="UxuA"/>
    <property type="match status" value="1"/>
</dbReference>
<dbReference type="PIRSF" id="PIRSF016049">
    <property type="entry name" value="Man_dehyd"/>
    <property type="match status" value="1"/>
</dbReference>
<keyword evidence="7 9" id="KW-0464">Manganese</keyword>
<organism evidence="10 11">
    <name type="scientific">Echinicola soli</name>
    <dbReference type="NCBI Taxonomy" id="2591634"/>
    <lineage>
        <taxon>Bacteria</taxon>
        <taxon>Pseudomonadati</taxon>
        <taxon>Bacteroidota</taxon>
        <taxon>Cytophagia</taxon>
        <taxon>Cytophagales</taxon>
        <taxon>Cyclobacteriaceae</taxon>
        <taxon>Echinicola</taxon>
    </lineage>
</organism>
<reference evidence="10 11" key="1">
    <citation type="submission" date="2019-06" db="EMBL/GenBank/DDBJ databases">
        <title>Echinicola alkalisoli sp. nov. isolated from saline soil.</title>
        <authorList>
            <person name="Sun J.-Q."/>
            <person name="Xu L."/>
        </authorList>
    </citation>
    <scope>NUCLEOTIDE SEQUENCE [LARGE SCALE GENOMIC DNA]</scope>
    <source>
        <strain evidence="10 11">LN3S3</strain>
    </source>
</reference>
<dbReference type="SUPFAM" id="SSF51658">
    <property type="entry name" value="Xylose isomerase-like"/>
    <property type="match status" value="1"/>
</dbReference>
<evidence type="ECO:0000313" key="11">
    <source>
        <dbReference type="Proteomes" id="UP000316614"/>
    </source>
</evidence>
<dbReference type="GO" id="GO:0030145">
    <property type="term" value="F:manganese ion binding"/>
    <property type="evidence" value="ECO:0007669"/>
    <property type="project" value="TreeGrafter"/>
</dbReference>
<keyword evidence="6 9" id="KW-0408">Iron</keyword>
<dbReference type="NCBIfam" id="NF003027">
    <property type="entry name" value="PRK03906.1"/>
    <property type="match status" value="1"/>
</dbReference>
<comment type="cofactor">
    <cofactor evidence="9">
        <name>Fe(2+)</name>
        <dbReference type="ChEBI" id="CHEBI:29033"/>
    </cofactor>
    <cofactor evidence="9">
        <name>Mn(2+)</name>
        <dbReference type="ChEBI" id="CHEBI:29035"/>
    </cofactor>
</comment>
<dbReference type="GO" id="GO:0042840">
    <property type="term" value="P:D-glucuronate catabolic process"/>
    <property type="evidence" value="ECO:0007669"/>
    <property type="project" value="TreeGrafter"/>
</dbReference>
<dbReference type="GO" id="GO:0008927">
    <property type="term" value="F:mannonate dehydratase activity"/>
    <property type="evidence" value="ECO:0007669"/>
    <property type="project" value="UniProtKB-UniRule"/>
</dbReference>
<dbReference type="PANTHER" id="PTHR30387:SF2">
    <property type="entry name" value="MANNONATE DEHYDRATASE"/>
    <property type="match status" value="1"/>
</dbReference>
<comment type="pathway">
    <text evidence="3 9">Carbohydrate metabolism; pentose and glucuronate interconversion.</text>
</comment>
<accession>A0A514CH86</accession>
<dbReference type="GO" id="GO:0008198">
    <property type="term" value="F:ferrous iron binding"/>
    <property type="evidence" value="ECO:0007669"/>
    <property type="project" value="TreeGrafter"/>
</dbReference>
<dbReference type="KEGG" id="echi:FKX85_09085"/>
<dbReference type="EMBL" id="CP041253">
    <property type="protein sequence ID" value="QDH79177.1"/>
    <property type="molecule type" value="Genomic_DNA"/>
</dbReference>
<dbReference type="Gene3D" id="3.20.20.150">
    <property type="entry name" value="Divalent-metal-dependent TIM barrel enzymes"/>
    <property type="match status" value="1"/>
</dbReference>
<comment type="function">
    <text evidence="2 9">Catalyzes the dehydration of D-mannonate.</text>
</comment>
<comment type="catalytic activity">
    <reaction evidence="1 9">
        <text>D-mannonate = 2-dehydro-3-deoxy-D-gluconate + H2O</text>
        <dbReference type="Rhea" id="RHEA:20097"/>
        <dbReference type="ChEBI" id="CHEBI:15377"/>
        <dbReference type="ChEBI" id="CHEBI:17767"/>
        <dbReference type="ChEBI" id="CHEBI:57990"/>
        <dbReference type="EC" id="4.2.1.8"/>
    </reaction>
</comment>
<evidence type="ECO:0000256" key="9">
    <source>
        <dbReference type="HAMAP-Rule" id="MF_00106"/>
    </source>
</evidence>
<dbReference type="Pfam" id="PF03786">
    <property type="entry name" value="UxuA"/>
    <property type="match status" value="1"/>
</dbReference>
<evidence type="ECO:0000256" key="1">
    <source>
        <dbReference type="ARBA" id="ARBA00001794"/>
    </source>
</evidence>
<dbReference type="OrthoDB" id="9780250at2"/>
<evidence type="ECO:0000256" key="6">
    <source>
        <dbReference type="ARBA" id="ARBA00023004"/>
    </source>
</evidence>
<dbReference type="EC" id="4.2.1.8" evidence="5 9"/>
<proteinExistence type="inferred from homology"/>
<keyword evidence="11" id="KW-1185">Reference proteome</keyword>
<name>A0A514CH86_9BACT</name>
<dbReference type="InterPro" id="IPR004628">
    <property type="entry name" value="Man_deHydtase"/>
</dbReference>
<evidence type="ECO:0000256" key="5">
    <source>
        <dbReference type="ARBA" id="ARBA00012927"/>
    </source>
</evidence>
<keyword evidence="8 9" id="KW-0456">Lyase</keyword>
<dbReference type="AlphaFoldDB" id="A0A514CH86"/>
<dbReference type="InterPro" id="IPR036237">
    <property type="entry name" value="Xyl_isomerase-like_sf"/>
</dbReference>
<evidence type="ECO:0000256" key="4">
    <source>
        <dbReference type="ARBA" id="ARBA00007389"/>
    </source>
</evidence>
<dbReference type="RefSeq" id="WP_141614424.1">
    <property type="nucleotide sequence ID" value="NZ_CP041253.1"/>
</dbReference>
<gene>
    <name evidence="9 10" type="primary">uxuA</name>
    <name evidence="10" type="ORF">FKX85_09085</name>
</gene>
<comment type="similarity">
    <text evidence="4 9">Belongs to the mannonate dehydratase family.</text>
</comment>